<dbReference type="Proteomes" id="UP000011708">
    <property type="component" value="Chromosome"/>
</dbReference>
<dbReference type="EMBL" id="AGDW01000025">
    <property type="protein sequence ID" value="EMB28165.1"/>
    <property type="molecule type" value="Genomic_DNA"/>
</dbReference>
<gene>
    <name evidence="1" type="ORF">HMPREF9725_02595</name>
</gene>
<accession>M2BFK3</accession>
<evidence type="ECO:0000313" key="1">
    <source>
        <dbReference type="EMBL" id="EMB28165.1"/>
    </source>
</evidence>
<proteinExistence type="predicted"/>
<dbReference type="RefSeq" id="WP_002689776.1">
    <property type="nucleotide sequence ID" value="NZ_CM001794.1"/>
</dbReference>
<reference evidence="1" key="1">
    <citation type="submission" date="2012-01" db="EMBL/GenBank/DDBJ databases">
        <title>The Genome Sequence of Treponema denticola H1-T.</title>
        <authorList>
            <consortium name="The Broad Institute Genome Sequencing Platform"/>
            <person name="Earl A."/>
            <person name="Ward D."/>
            <person name="Feldgarden M."/>
            <person name="Gevers D."/>
            <person name="Blanton J.M."/>
            <person name="Fenno C.J."/>
            <person name="Baranova O.V."/>
            <person name="Mathney J."/>
            <person name="Dewhirst F.E."/>
            <person name="Izard J."/>
            <person name="Young S.K."/>
            <person name="Zeng Q."/>
            <person name="Gargeya S."/>
            <person name="Fitzgerald M."/>
            <person name="Haas B."/>
            <person name="Abouelleil A."/>
            <person name="Alvarado L."/>
            <person name="Arachchi H.M."/>
            <person name="Berlin A."/>
            <person name="Chapman S.B."/>
            <person name="Gearin G."/>
            <person name="Goldberg J."/>
            <person name="Griggs A."/>
            <person name="Gujja S."/>
            <person name="Hansen M."/>
            <person name="Heiman D."/>
            <person name="Howarth C."/>
            <person name="Larimer J."/>
            <person name="Lui A."/>
            <person name="MacDonald P.J.P."/>
            <person name="McCowen C."/>
            <person name="Montmayeur A."/>
            <person name="Murphy C."/>
            <person name="Neiman D."/>
            <person name="Pearson M."/>
            <person name="Priest M."/>
            <person name="Roberts A."/>
            <person name="Saif S."/>
            <person name="Shea T."/>
            <person name="Sisk P."/>
            <person name="Stolte C."/>
            <person name="Sykes S."/>
            <person name="Wortman J."/>
            <person name="Nusbaum C."/>
            <person name="Birren B."/>
        </authorList>
    </citation>
    <scope>NUCLEOTIDE SEQUENCE [LARGE SCALE GENOMIC DNA]</scope>
    <source>
        <strain evidence="1">H1-T</strain>
    </source>
</reference>
<dbReference type="AlphaFoldDB" id="M2BFK3"/>
<comment type="caution">
    <text evidence="1">The sequence shown here is derived from an EMBL/GenBank/DDBJ whole genome shotgun (WGS) entry which is preliminary data.</text>
</comment>
<dbReference type="HOGENOM" id="CLU_2902972_0_0_12"/>
<protein>
    <submittedName>
        <fullName evidence="1">Uncharacterized protein</fullName>
    </submittedName>
</protein>
<name>M2BFK3_TREDN</name>
<organism evidence="1">
    <name type="scientific">Treponema denticola H1-T</name>
    <dbReference type="NCBI Taxonomy" id="999431"/>
    <lineage>
        <taxon>Bacteria</taxon>
        <taxon>Pseudomonadati</taxon>
        <taxon>Spirochaetota</taxon>
        <taxon>Spirochaetia</taxon>
        <taxon>Spirochaetales</taxon>
        <taxon>Treponemataceae</taxon>
        <taxon>Treponema</taxon>
    </lineage>
</organism>
<sequence>MSNSNIGIRYAADGDIETYDKRTGKTTGHITTMGNFIEETEEHRKARKERWDKAFKAHGIKCE</sequence>